<dbReference type="GO" id="GO:0005634">
    <property type="term" value="C:nucleus"/>
    <property type="evidence" value="ECO:0007669"/>
    <property type="project" value="UniProtKB-SubCell"/>
</dbReference>
<gene>
    <name evidence="9" type="ORF">DL546_006077</name>
</gene>
<evidence type="ECO:0000313" key="9">
    <source>
        <dbReference type="EMBL" id="RKU43206.1"/>
    </source>
</evidence>
<dbReference type="PROSITE" id="PS50048">
    <property type="entry name" value="ZN2_CY6_FUNGAL_2"/>
    <property type="match status" value="1"/>
</dbReference>
<evidence type="ECO:0000256" key="6">
    <source>
        <dbReference type="ARBA" id="ARBA00023242"/>
    </source>
</evidence>
<dbReference type="PANTHER" id="PTHR37534:SF46">
    <property type="entry name" value="ZN(II)2CYS6 TRANSCRIPTION FACTOR (EUROFUNG)"/>
    <property type="match status" value="1"/>
</dbReference>
<sequence>MKHPKGKPTFVVGTAKREPRARTFTGCRTCRSRHLKCDEARPVCSSCQRLSLPCEGYAARLLWISSNENTDWEDKQSQRTRTSFRYPLLTEDARSCMSSQLVDSLGNQAAGDLVQDLDAELVAEGEHRSVGPFGVFRAFSGDPCPFSPPSPSSSSTRRRHPGPDAATALSGEDTIVALERPDQADSSVETLISGFSWQASSERQSPIAEQYLAAFQPTQFDPFSTDLAQLMDFVAPSFDDDLAQALSFDDFARGISLSPPASPTQPLPARSPSPRARPPPSPKQPQNPGFPQRSIRTDLIATIPRRVLPGAEGGHGGGASLLPAHTAPLLRYLKDRVLAEPPGQEGRKSPWKLLLLPCALETFAELSLWNTTSYTRRSILSILLAKSAFHLHKSAMNETDAAEWHRVAVAHQTDGQEHLKRALRSEMGGAAQAKYTEILMAILVAGVVSVYFDGPSTIKKLLLDAERLIRWRGLSSNRSFGIRILHHMYTHLRVMVESLNIAAVPGDCLGSSTQNSEATEAGEVADPVLAIQRFRLNVNKLGDLDWVREKPEEIGYSDIHLDFPGFWHGTMYPDIYGIPETLMTLLSQTISLVNEKPKLDAVAATNPAVSGALGRHIKLLEHQIWSWTLAGSKVSCGPAEPASLRGCSTENVATNERQTHLESMVLAMHQALIIYFYRRVYNVSAMMVQPQVKKTLELLKGCLDIVTHDQDFSIGFGWSAFIAACEATTADLQEAAIGCLETLDDRGIFLEAKKPSHTAKTVWAKRDQLGDFTFSWPDLMLQVH</sequence>
<evidence type="ECO:0000256" key="5">
    <source>
        <dbReference type="ARBA" id="ARBA00023163"/>
    </source>
</evidence>
<feature type="domain" description="Zn(2)-C6 fungal-type" evidence="8">
    <location>
        <begin position="26"/>
        <end position="54"/>
    </location>
</feature>
<dbReference type="PANTHER" id="PTHR37534">
    <property type="entry name" value="TRANSCRIPTIONAL ACTIVATOR PROTEIN UGA3"/>
    <property type="match status" value="1"/>
</dbReference>
<dbReference type="Gene3D" id="4.10.240.10">
    <property type="entry name" value="Zn(2)-C6 fungal-type DNA-binding domain"/>
    <property type="match status" value="1"/>
</dbReference>
<dbReference type="Proteomes" id="UP000275385">
    <property type="component" value="Unassembled WGS sequence"/>
</dbReference>
<evidence type="ECO:0000256" key="2">
    <source>
        <dbReference type="ARBA" id="ARBA00022833"/>
    </source>
</evidence>
<dbReference type="CDD" id="cd00067">
    <property type="entry name" value="GAL4"/>
    <property type="match status" value="1"/>
</dbReference>
<dbReference type="OrthoDB" id="3477330at2759"/>
<dbReference type="SUPFAM" id="SSF57701">
    <property type="entry name" value="Zn2/Cys6 DNA-binding domain"/>
    <property type="match status" value="1"/>
</dbReference>
<dbReference type="GO" id="GO:0000981">
    <property type="term" value="F:DNA-binding transcription factor activity, RNA polymerase II-specific"/>
    <property type="evidence" value="ECO:0007669"/>
    <property type="project" value="InterPro"/>
</dbReference>
<dbReference type="SMART" id="SM00066">
    <property type="entry name" value="GAL4"/>
    <property type="match status" value="1"/>
</dbReference>
<keyword evidence="3" id="KW-0805">Transcription regulation</keyword>
<evidence type="ECO:0000259" key="8">
    <source>
        <dbReference type="PROSITE" id="PS50048"/>
    </source>
</evidence>
<dbReference type="PROSITE" id="PS00463">
    <property type="entry name" value="ZN2_CY6_FUNGAL_1"/>
    <property type="match status" value="1"/>
</dbReference>
<dbReference type="GO" id="GO:0003677">
    <property type="term" value="F:DNA binding"/>
    <property type="evidence" value="ECO:0007669"/>
    <property type="project" value="UniProtKB-KW"/>
</dbReference>
<dbReference type="Pfam" id="PF11951">
    <property type="entry name" value="Fungal_trans_2"/>
    <property type="match status" value="1"/>
</dbReference>
<reference evidence="9 10" key="1">
    <citation type="submission" date="2018-08" db="EMBL/GenBank/DDBJ databases">
        <title>Draft genome of the lignicolous fungus Coniochaeta pulveracea.</title>
        <authorList>
            <person name="Borstlap C.J."/>
            <person name="De Witt R.N."/>
            <person name="Botha A."/>
            <person name="Volschenk H."/>
        </authorList>
    </citation>
    <scope>NUCLEOTIDE SEQUENCE [LARGE SCALE GENOMIC DNA]</scope>
    <source>
        <strain evidence="9 10">CAB683</strain>
    </source>
</reference>
<feature type="region of interest" description="Disordered" evidence="7">
    <location>
        <begin position="256"/>
        <end position="293"/>
    </location>
</feature>
<organism evidence="9 10">
    <name type="scientific">Coniochaeta pulveracea</name>
    <dbReference type="NCBI Taxonomy" id="177199"/>
    <lineage>
        <taxon>Eukaryota</taxon>
        <taxon>Fungi</taxon>
        <taxon>Dikarya</taxon>
        <taxon>Ascomycota</taxon>
        <taxon>Pezizomycotina</taxon>
        <taxon>Sordariomycetes</taxon>
        <taxon>Sordariomycetidae</taxon>
        <taxon>Coniochaetales</taxon>
        <taxon>Coniochaetaceae</taxon>
        <taxon>Coniochaeta</taxon>
    </lineage>
</organism>
<evidence type="ECO:0000256" key="4">
    <source>
        <dbReference type="ARBA" id="ARBA00023125"/>
    </source>
</evidence>
<dbReference type="STRING" id="177199.A0A420Y5P7"/>
<evidence type="ECO:0000256" key="3">
    <source>
        <dbReference type="ARBA" id="ARBA00023015"/>
    </source>
</evidence>
<keyword evidence="2" id="KW-0862">Zinc</keyword>
<evidence type="ECO:0000256" key="7">
    <source>
        <dbReference type="SAM" id="MobiDB-lite"/>
    </source>
</evidence>
<evidence type="ECO:0000256" key="1">
    <source>
        <dbReference type="ARBA" id="ARBA00004123"/>
    </source>
</evidence>
<dbReference type="InterPro" id="IPR036864">
    <property type="entry name" value="Zn2-C6_fun-type_DNA-bd_sf"/>
</dbReference>
<name>A0A420Y5P7_9PEZI</name>
<evidence type="ECO:0000313" key="10">
    <source>
        <dbReference type="Proteomes" id="UP000275385"/>
    </source>
</evidence>
<dbReference type="EMBL" id="QVQW01000046">
    <property type="protein sequence ID" value="RKU43206.1"/>
    <property type="molecule type" value="Genomic_DNA"/>
</dbReference>
<dbReference type="AlphaFoldDB" id="A0A420Y5P7"/>
<comment type="caution">
    <text evidence="9">The sequence shown here is derived from an EMBL/GenBank/DDBJ whole genome shotgun (WGS) entry which is preliminary data.</text>
</comment>
<dbReference type="InterPro" id="IPR021858">
    <property type="entry name" value="Fun_TF"/>
</dbReference>
<dbReference type="Pfam" id="PF00172">
    <property type="entry name" value="Zn_clus"/>
    <property type="match status" value="1"/>
</dbReference>
<keyword evidence="5" id="KW-0804">Transcription</keyword>
<dbReference type="InterPro" id="IPR001138">
    <property type="entry name" value="Zn2Cys6_DnaBD"/>
</dbReference>
<accession>A0A420Y5P7</accession>
<protein>
    <recommendedName>
        <fullName evidence="8">Zn(2)-C6 fungal-type domain-containing protein</fullName>
    </recommendedName>
</protein>
<keyword evidence="10" id="KW-1185">Reference proteome</keyword>
<feature type="region of interest" description="Disordered" evidence="7">
    <location>
        <begin position="144"/>
        <end position="167"/>
    </location>
</feature>
<keyword evidence="4" id="KW-0238">DNA-binding</keyword>
<proteinExistence type="predicted"/>
<dbReference type="GO" id="GO:0008270">
    <property type="term" value="F:zinc ion binding"/>
    <property type="evidence" value="ECO:0007669"/>
    <property type="project" value="InterPro"/>
</dbReference>
<feature type="compositionally biased region" description="Pro residues" evidence="7">
    <location>
        <begin position="260"/>
        <end position="285"/>
    </location>
</feature>
<keyword evidence="6" id="KW-0539">Nucleus</keyword>
<comment type="subcellular location">
    <subcellularLocation>
        <location evidence="1">Nucleus</location>
    </subcellularLocation>
</comment>